<dbReference type="KEGG" id="jda:BW727_101135"/>
<dbReference type="PANTHER" id="PTHR34390">
    <property type="entry name" value="UPF0442 PROTEIN YJJB-RELATED"/>
    <property type="match status" value="1"/>
</dbReference>
<dbReference type="STRING" id="708126.BW727_101135"/>
<keyword evidence="4 8" id="KW-0812">Transmembrane</keyword>
<dbReference type="GO" id="GO:0005886">
    <property type="term" value="C:plasma membrane"/>
    <property type="evidence" value="ECO:0007669"/>
    <property type="project" value="UniProtKB-SubCell"/>
</dbReference>
<feature type="transmembrane region" description="Helical" evidence="8">
    <location>
        <begin position="78"/>
        <end position="96"/>
    </location>
</feature>
<feature type="transmembrane region" description="Helical" evidence="8">
    <location>
        <begin position="116"/>
        <end position="139"/>
    </location>
</feature>
<feature type="transmembrane region" description="Helical" evidence="8">
    <location>
        <begin position="53"/>
        <end position="71"/>
    </location>
</feature>
<keyword evidence="2" id="KW-1003">Cell membrane</keyword>
<evidence type="ECO:0000256" key="8">
    <source>
        <dbReference type="SAM" id="Phobius"/>
    </source>
</evidence>
<dbReference type="OrthoDB" id="9810047at2"/>
<accession>A0A1S6IPL6</accession>
<dbReference type="InterPro" id="IPR024528">
    <property type="entry name" value="ThrE_2"/>
</dbReference>
<evidence type="ECO:0000256" key="2">
    <source>
        <dbReference type="ARBA" id="ARBA00022475"/>
    </source>
</evidence>
<evidence type="ECO:0000256" key="3">
    <source>
        <dbReference type="ARBA" id="ARBA00022519"/>
    </source>
</evidence>
<reference evidence="10 11" key="1">
    <citation type="journal article" date="2014" name="Int. J. Syst. Evol. Microbiol.">
        <title>Jeotgalibaca dankookensis gen. nov., sp. nov., a member of the family Carnobacteriaceae, isolated from seujeot (Korean traditional food).</title>
        <authorList>
            <person name="Lee D.G."/>
            <person name="Trujillo M.E."/>
            <person name="Kang H."/>
            <person name="Ahn T.Y."/>
        </authorList>
    </citation>
    <scope>NUCLEOTIDE SEQUENCE [LARGE SCALE GENOMIC DNA]</scope>
    <source>
        <strain evidence="10 11">EX-07</strain>
    </source>
</reference>
<dbReference type="PANTHER" id="PTHR34390:SF1">
    <property type="entry name" value="SUCCINATE TRANSPORTER SUBUNIT YJJB-RELATED"/>
    <property type="match status" value="1"/>
</dbReference>
<evidence type="ECO:0000256" key="7">
    <source>
        <dbReference type="ARBA" id="ARBA00034125"/>
    </source>
</evidence>
<dbReference type="EMBL" id="CP019728">
    <property type="protein sequence ID" value="AQS53503.1"/>
    <property type="molecule type" value="Genomic_DNA"/>
</dbReference>
<organism evidence="10 11">
    <name type="scientific">Jeotgalibaca dankookensis</name>
    <dbReference type="NCBI Taxonomy" id="708126"/>
    <lineage>
        <taxon>Bacteria</taxon>
        <taxon>Bacillati</taxon>
        <taxon>Bacillota</taxon>
        <taxon>Bacilli</taxon>
        <taxon>Lactobacillales</taxon>
        <taxon>Carnobacteriaceae</taxon>
        <taxon>Jeotgalibaca</taxon>
    </lineage>
</organism>
<comment type="subcellular location">
    <subcellularLocation>
        <location evidence="1">Cell membrane</location>
        <topology evidence="1">Multi-pass membrane protein</topology>
    </subcellularLocation>
</comment>
<evidence type="ECO:0000256" key="5">
    <source>
        <dbReference type="ARBA" id="ARBA00022989"/>
    </source>
</evidence>
<dbReference type="InterPro" id="IPR050539">
    <property type="entry name" value="ThrE_Dicarb/AminoAcid_Exp"/>
</dbReference>
<dbReference type="GO" id="GO:0015744">
    <property type="term" value="P:succinate transport"/>
    <property type="evidence" value="ECO:0007669"/>
    <property type="project" value="TreeGrafter"/>
</dbReference>
<proteinExistence type="inferred from homology"/>
<evidence type="ECO:0000256" key="1">
    <source>
        <dbReference type="ARBA" id="ARBA00004651"/>
    </source>
</evidence>
<sequence>MDDILVQSLVAFVADVFFAVLLKSPRRSLFQIGLTGAVGWFIYLLSVPYVDKVVATLFASLTIALLSQYFARVLKTPATVYFLPAFIPLVPGEGVYRAVFAFIESDYSSATVHLNGALLISGAIAVAIFLVDSLISLKLRLNFIKFNKKED</sequence>
<keyword evidence="6 8" id="KW-0472">Membrane</keyword>
<evidence type="ECO:0000259" key="9">
    <source>
        <dbReference type="Pfam" id="PF12821"/>
    </source>
</evidence>
<evidence type="ECO:0000256" key="6">
    <source>
        <dbReference type="ARBA" id="ARBA00023136"/>
    </source>
</evidence>
<feature type="transmembrane region" description="Helical" evidence="8">
    <location>
        <begin position="6"/>
        <end position="22"/>
    </location>
</feature>
<protein>
    <recommendedName>
        <fullName evidence="9">Threonine/Serine exporter ThrE domain-containing protein</fullName>
    </recommendedName>
</protein>
<dbReference type="AlphaFoldDB" id="A0A1S6IPL6"/>
<keyword evidence="5 8" id="KW-1133">Transmembrane helix</keyword>
<keyword evidence="3" id="KW-0997">Cell inner membrane</keyword>
<gene>
    <name evidence="10" type="ORF">BW727_101135</name>
</gene>
<evidence type="ECO:0000313" key="10">
    <source>
        <dbReference type="EMBL" id="AQS53503.1"/>
    </source>
</evidence>
<evidence type="ECO:0000256" key="4">
    <source>
        <dbReference type="ARBA" id="ARBA00022692"/>
    </source>
</evidence>
<dbReference type="Pfam" id="PF12821">
    <property type="entry name" value="ThrE_2"/>
    <property type="match status" value="1"/>
</dbReference>
<dbReference type="Proteomes" id="UP000188993">
    <property type="component" value="Chromosome"/>
</dbReference>
<evidence type="ECO:0000313" key="11">
    <source>
        <dbReference type="Proteomes" id="UP000188993"/>
    </source>
</evidence>
<dbReference type="RefSeq" id="WP_062469015.1">
    <property type="nucleotide sequence ID" value="NZ_BBYN01000010.1"/>
</dbReference>
<name>A0A1S6IPL6_9LACT</name>
<comment type="similarity">
    <text evidence="7">Belongs to the ThrE exporter (TC 2.A.79) family.</text>
</comment>
<feature type="transmembrane region" description="Helical" evidence="8">
    <location>
        <begin position="29"/>
        <end position="47"/>
    </location>
</feature>
<feature type="domain" description="Threonine/Serine exporter ThrE" evidence="9">
    <location>
        <begin position="8"/>
        <end position="133"/>
    </location>
</feature>
<keyword evidence="11" id="KW-1185">Reference proteome</keyword>